<gene>
    <name evidence="1" type="ordered locus">ECED1_3997</name>
</gene>
<dbReference type="EMBL" id="CU928162">
    <property type="protein sequence ID" value="CAR10136.2"/>
    <property type="molecule type" value="Genomic_DNA"/>
</dbReference>
<organism evidence="1 2">
    <name type="scientific">Escherichia coli O81 (strain ED1a)</name>
    <dbReference type="NCBI Taxonomy" id="585397"/>
    <lineage>
        <taxon>Bacteria</taxon>
        <taxon>Pseudomonadati</taxon>
        <taxon>Pseudomonadota</taxon>
        <taxon>Gammaproteobacteria</taxon>
        <taxon>Enterobacterales</taxon>
        <taxon>Enterobacteriaceae</taxon>
        <taxon>Escherichia</taxon>
    </lineage>
</organism>
<dbReference type="Proteomes" id="UP000000748">
    <property type="component" value="Chromosome"/>
</dbReference>
<evidence type="ECO:0000313" key="1">
    <source>
        <dbReference type="EMBL" id="CAR10136.2"/>
    </source>
</evidence>
<proteinExistence type="predicted"/>
<dbReference type="KEGG" id="ecq:ECED1_3997"/>
<reference evidence="2" key="1">
    <citation type="journal article" date="2009" name="PLoS Genet.">
        <title>Organised genome dynamics in the Escherichia coli species results in highly diverse adaptive paths.</title>
        <authorList>
            <person name="Touchon M."/>
            <person name="Hoede C."/>
            <person name="Tenaillon O."/>
            <person name="Barbe V."/>
            <person name="Baeriswyl S."/>
            <person name="Bidet P."/>
            <person name="Bingen E."/>
            <person name="Bonacorsi S."/>
            <person name="Bouchier C."/>
            <person name="Bouvet O."/>
            <person name="Calteau A."/>
            <person name="Chiapello H."/>
            <person name="Clermont O."/>
            <person name="Cruveiller S."/>
            <person name="Danchin A."/>
            <person name="Diard M."/>
            <person name="Dossat C."/>
            <person name="Karoui M.E."/>
            <person name="Frapy E."/>
            <person name="Garry L."/>
            <person name="Ghigo J.M."/>
            <person name="Gilles A.M."/>
            <person name="Johnson J."/>
            <person name="Le Bouguenec C."/>
            <person name="Lescat M."/>
            <person name="Mangenot S."/>
            <person name="Martinez-Jehanne V."/>
            <person name="Matic I."/>
            <person name="Nassif X."/>
            <person name="Oztas S."/>
            <person name="Petit M.A."/>
            <person name="Pichon C."/>
            <person name="Rouy Z."/>
            <person name="Ruf C.S."/>
            <person name="Schneider D."/>
            <person name="Tourret J."/>
            <person name="Vacherie B."/>
            <person name="Vallenet D."/>
            <person name="Medigue C."/>
            <person name="Rocha E.P.C."/>
            <person name="Denamur E."/>
        </authorList>
    </citation>
    <scope>NUCLEOTIDE SEQUENCE [LARGE SCALE GENOMIC DNA]</scope>
    <source>
        <strain evidence="2">ED1a</strain>
    </source>
</reference>
<evidence type="ECO:0000313" key="2">
    <source>
        <dbReference type="Proteomes" id="UP000000748"/>
    </source>
</evidence>
<name>B7N1B8_ECO81</name>
<accession>B7N1B8</accession>
<protein>
    <submittedName>
        <fullName evidence="1">Uncharacterized protein</fullName>
    </submittedName>
</protein>
<dbReference type="HOGENOM" id="CLU_2805623_0_0_6"/>
<sequence>MRLCPVLLQRGLSVVIFNVLGEAGKRKFLRQLNIILPLQMMVYLAGSMKLAVKTDRHVCSQSSHERQ</sequence>
<dbReference type="AlphaFoldDB" id="B7N1B8"/>